<evidence type="ECO:0000256" key="4">
    <source>
        <dbReference type="ARBA" id="ARBA00023136"/>
    </source>
</evidence>
<dbReference type="Pfam" id="PF13515">
    <property type="entry name" value="FUSC_2"/>
    <property type="match status" value="1"/>
</dbReference>
<evidence type="ECO:0000256" key="2">
    <source>
        <dbReference type="ARBA" id="ARBA00022692"/>
    </source>
</evidence>
<protein>
    <recommendedName>
        <fullName evidence="6">Integral membrane bound transporter domain-containing protein</fullName>
    </recommendedName>
</protein>
<evidence type="ECO:0000256" key="1">
    <source>
        <dbReference type="ARBA" id="ARBA00004141"/>
    </source>
</evidence>
<keyword evidence="4 5" id="KW-0472">Membrane</keyword>
<reference evidence="7 8" key="1">
    <citation type="submission" date="2019-06" db="EMBL/GenBank/DDBJ databases">
        <title>A novel bacterium of genus Amaricoccus, isolated from marine sediment.</title>
        <authorList>
            <person name="Huang H."/>
            <person name="Mo K."/>
            <person name="Hu Y."/>
        </authorList>
    </citation>
    <scope>NUCLEOTIDE SEQUENCE [LARGE SCALE GENOMIC DNA]</scope>
    <source>
        <strain evidence="7 8">HB172011</strain>
    </source>
</reference>
<comment type="subcellular location">
    <subcellularLocation>
        <location evidence="1">Membrane</location>
        <topology evidence="1">Multi-pass membrane protein</topology>
    </subcellularLocation>
</comment>
<dbReference type="Proteomes" id="UP000319255">
    <property type="component" value="Unassembled WGS sequence"/>
</dbReference>
<dbReference type="OrthoDB" id="7862603at2"/>
<evidence type="ECO:0000313" key="8">
    <source>
        <dbReference type="Proteomes" id="UP000319255"/>
    </source>
</evidence>
<comment type="caution">
    <text evidence="7">The sequence shown here is derived from an EMBL/GenBank/DDBJ whole genome shotgun (WGS) entry which is preliminary data.</text>
</comment>
<feature type="transmembrane region" description="Helical" evidence="5">
    <location>
        <begin position="43"/>
        <end position="61"/>
    </location>
</feature>
<dbReference type="EMBL" id="VFRP01000006">
    <property type="protein sequence ID" value="TPE51637.1"/>
    <property type="molecule type" value="Genomic_DNA"/>
</dbReference>
<keyword evidence="2 5" id="KW-0812">Transmembrane</keyword>
<dbReference type="GO" id="GO:0016020">
    <property type="term" value="C:membrane"/>
    <property type="evidence" value="ECO:0007669"/>
    <property type="project" value="UniProtKB-SubCell"/>
</dbReference>
<evidence type="ECO:0000256" key="5">
    <source>
        <dbReference type="SAM" id="Phobius"/>
    </source>
</evidence>
<dbReference type="InterPro" id="IPR049453">
    <property type="entry name" value="Memb_transporter_dom"/>
</dbReference>
<evidence type="ECO:0000256" key="3">
    <source>
        <dbReference type="ARBA" id="ARBA00022989"/>
    </source>
</evidence>
<feature type="transmembrane region" description="Helical" evidence="5">
    <location>
        <begin position="129"/>
        <end position="151"/>
    </location>
</feature>
<feature type="domain" description="Integral membrane bound transporter" evidence="6">
    <location>
        <begin position="29"/>
        <end position="119"/>
    </location>
</feature>
<name>A0A501WW59_9RHOB</name>
<sequence>MKSWLRYLRHHRRDLVRTGAQTAVATIVTYFVAPWFGPENESWAVIAALFTIGLSADASYYSARGRIIGAVLGVALGLAAGWAPGAVLLGLVVAVVIANMIATLWPGVRYAAATAAIVALEPTPSVADAVSIAGAVLCGTAIAAATSFLLWPTLGRTRARHTLGEAVTDCRDLLRMITGRKDQRDRRETDALHARFLDHLVSSLERVSFSRFDPKLPSGTALREATTAVESLWHSIVILDRAMADETPVLDAGTARALDPAVTELERRAEHELDLIAAAIRDPDHRPGTADVAAAAAAARARIEAIVAQEEPAAPGARALHALLFAISEVELRLDQLARLVRAAGVAAPAGGTARNTNPLALGGG</sequence>
<dbReference type="AlphaFoldDB" id="A0A501WW59"/>
<evidence type="ECO:0000313" key="7">
    <source>
        <dbReference type="EMBL" id="TPE51637.1"/>
    </source>
</evidence>
<accession>A0A501WW59</accession>
<evidence type="ECO:0000259" key="6">
    <source>
        <dbReference type="Pfam" id="PF13515"/>
    </source>
</evidence>
<feature type="transmembrane region" description="Helical" evidence="5">
    <location>
        <begin position="20"/>
        <end position="37"/>
    </location>
</feature>
<keyword evidence="8" id="KW-1185">Reference proteome</keyword>
<dbReference type="RefSeq" id="WP_140453611.1">
    <property type="nucleotide sequence ID" value="NZ_VFRP01000006.1"/>
</dbReference>
<gene>
    <name evidence="7" type="ORF">FJM51_08005</name>
</gene>
<proteinExistence type="predicted"/>
<organism evidence="7 8">
    <name type="scientific">Amaricoccus solimangrovi</name>
    <dbReference type="NCBI Taxonomy" id="2589815"/>
    <lineage>
        <taxon>Bacteria</taxon>
        <taxon>Pseudomonadati</taxon>
        <taxon>Pseudomonadota</taxon>
        <taxon>Alphaproteobacteria</taxon>
        <taxon>Rhodobacterales</taxon>
        <taxon>Paracoccaceae</taxon>
        <taxon>Amaricoccus</taxon>
    </lineage>
</organism>
<keyword evidence="3 5" id="KW-1133">Transmembrane helix</keyword>
<feature type="transmembrane region" description="Helical" evidence="5">
    <location>
        <begin position="68"/>
        <end position="101"/>
    </location>
</feature>